<reference evidence="5" key="1">
    <citation type="submission" date="2019-05" db="EMBL/GenBank/DDBJ databases">
        <authorList>
            <person name="Zhang S."/>
            <person name="Liu J."/>
        </authorList>
    </citation>
    <scope>NUCLEOTIDE SEQUENCE [LARGE SCALE GENOMIC DNA]</scope>
</reference>
<keyword evidence="3" id="KW-0732">Signal</keyword>
<dbReference type="SUPFAM" id="SSF57256">
    <property type="entry name" value="Elafin-like"/>
    <property type="match status" value="1"/>
</dbReference>
<feature type="compositionally biased region" description="Polar residues" evidence="2">
    <location>
        <begin position="120"/>
        <end position="130"/>
    </location>
</feature>
<evidence type="ECO:0000256" key="2">
    <source>
        <dbReference type="SAM" id="MobiDB-lite"/>
    </source>
</evidence>
<evidence type="ECO:0000256" key="1">
    <source>
        <dbReference type="ARBA" id="ARBA00022690"/>
    </source>
</evidence>
<sequence>MKTGTIFVLVAFIIMGLEVACALRPPIKGQQRPGFCPKVPKDSPGICLHGCSGDDSCPKGMKCCSNGCGYVCKKPVFKVSTNQPRAGRGCQQHPSGLCWNRGLPHMGIWKTPRERGWRQQAASPKASSLKRSPIPGEP</sequence>
<proteinExistence type="predicted"/>
<accession>A0A8B9X697</accession>
<dbReference type="PROSITE" id="PS51390">
    <property type="entry name" value="WAP"/>
    <property type="match status" value="1"/>
</dbReference>
<dbReference type="AlphaFoldDB" id="A0A8B9X697"/>
<name>A0A8B9X697_BOSMU</name>
<dbReference type="GeneTree" id="ENSGT00530000064879"/>
<keyword evidence="1" id="KW-0646">Protease inhibitor</keyword>
<evidence type="ECO:0000313" key="6">
    <source>
        <dbReference type="Proteomes" id="UP000694520"/>
    </source>
</evidence>
<dbReference type="PANTHER" id="PTHR19441:SF91">
    <property type="entry name" value="WAP DOMAIN-CONTAINING PROTEIN"/>
    <property type="match status" value="1"/>
</dbReference>
<feature type="signal peptide" evidence="3">
    <location>
        <begin position="1"/>
        <end position="22"/>
    </location>
</feature>
<dbReference type="GO" id="GO:0004867">
    <property type="term" value="F:serine-type endopeptidase inhibitor activity"/>
    <property type="evidence" value="ECO:0007669"/>
    <property type="project" value="TreeGrafter"/>
</dbReference>
<dbReference type="InterPro" id="IPR036645">
    <property type="entry name" value="Elafin-like_sf"/>
</dbReference>
<dbReference type="Proteomes" id="UP000694520">
    <property type="component" value="Chromosome 19"/>
</dbReference>
<protein>
    <recommendedName>
        <fullName evidence="4">WAP domain-containing protein</fullName>
    </recommendedName>
</protein>
<reference evidence="5" key="2">
    <citation type="submission" date="2025-08" db="UniProtKB">
        <authorList>
            <consortium name="Ensembl"/>
        </authorList>
    </citation>
    <scope>IDENTIFICATION</scope>
</reference>
<evidence type="ECO:0000313" key="5">
    <source>
        <dbReference type="Ensembl" id="ENSBGRP00000017647.1"/>
    </source>
</evidence>
<dbReference type="GO" id="GO:0045087">
    <property type="term" value="P:innate immune response"/>
    <property type="evidence" value="ECO:0007669"/>
    <property type="project" value="TreeGrafter"/>
</dbReference>
<keyword evidence="6" id="KW-1185">Reference proteome</keyword>
<feature type="region of interest" description="Disordered" evidence="2">
    <location>
        <begin position="114"/>
        <end position="138"/>
    </location>
</feature>
<feature type="domain" description="WAP" evidence="4">
    <location>
        <begin position="29"/>
        <end position="76"/>
    </location>
</feature>
<dbReference type="SMART" id="SM00217">
    <property type="entry name" value="WAP"/>
    <property type="match status" value="1"/>
</dbReference>
<dbReference type="GO" id="GO:0005615">
    <property type="term" value="C:extracellular space"/>
    <property type="evidence" value="ECO:0007669"/>
    <property type="project" value="TreeGrafter"/>
</dbReference>
<dbReference type="Ensembl" id="ENSBGRT00000020429.1">
    <property type="protein sequence ID" value="ENSBGRP00000017647.1"/>
    <property type="gene ID" value="ENSBGRG00000011198.1"/>
</dbReference>
<organism evidence="5 6">
    <name type="scientific">Bos mutus grunniens</name>
    <name type="common">Wild yak</name>
    <name type="synonym">Bos grunniens</name>
    <dbReference type="NCBI Taxonomy" id="30521"/>
    <lineage>
        <taxon>Eukaryota</taxon>
        <taxon>Metazoa</taxon>
        <taxon>Chordata</taxon>
        <taxon>Craniata</taxon>
        <taxon>Vertebrata</taxon>
        <taxon>Euteleostomi</taxon>
        <taxon>Mammalia</taxon>
        <taxon>Eutheria</taxon>
        <taxon>Laurasiatheria</taxon>
        <taxon>Artiodactyla</taxon>
        <taxon>Ruminantia</taxon>
        <taxon>Pecora</taxon>
        <taxon>Bovidae</taxon>
        <taxon>Bovinae</taxon>
        <taxon>Bos</taxon>
    </lineage>
</organism>
<evidence type="ECO:0000259" key="4">
    <source>
        <dbReference type="PROSITE" id="PS51390"/>
    </source>
</evidence>
<evidence type="ECO:0000256" key="3">
    <source>
        <dbReference type="SAM" id="SignalP"/>
    </source>
</evidence>
<dbReference type="Gene3D" id="4.10.75.10">
    <property type="entry name" value="Elafin-like"/>
    <property type="match status" value="1"/>
</dbReference>
<feature type="chain" id="PRO_5034244069" description="WAP domain-containing protein" evidence="3">
    <location>
        <begin position="23"/>
        <end position="138"/>
    </location>
</feature>
<dbReference type="InterPro" id="IPR050514">
    <property type="entry name" value="WAP_four-disulfide_core"/>
</dbReference>
<dbReference type="Pfam" id="PF00095">
    <property type="entry name" value="WAP"/>
    <property type="match status" value="1"/>
</dbReference>
<dbReference type="PANTHER" id="PTHR19441">
    <property type="entry name" value="WHEY ACDIC PROTEIN WAP"/>
    <property type="match status" value="1"/>
</dbReference>
<dbReference type="PRINTS" id="PR00003">
    <property type="entry name" value="4DISULPHCORE"/>
</dbReference>
<reference evidence="5" key="3">
    <citation type="submission" date="2025-09" db="UniProtKB">
        <authorList>
            <consortium name="Ensembl"/>
        </authorList>
    </citation>
    <scope>IDENTIFICATION</scope>
</reference>
<dbReference type="GO" id="GO:0019731">
    <property type="term" value="P:antibacterial humoral response"/>
    <property type="evidence" value="ECO:0007669"/>
    <property type="project" value="TreeGrafter"/>
</dbReference>
<dbReference type="InterPro" id="IPR008197">
    <property type="entry name" value="WAP_dom"/>
</dbReference>
<dbReference type="CDD" id="cd00199">
    <property type="entry name" value="WAP"/>
    <property type="match status" value="1"/>
</dbReference>